<dbReference type="InterPro" id="IPR009922">
    <property type="entry name" value="DUF1457"/>
</dbReference>
<name>A0ABT4LHU9_9PROT</name>
<dbReference type="Proteomes" id="UP001069802">
    <property type="component" value="Unassembled WGS sequence"/>
</dbReference>
<sequence length="152" mass="17538">MYSEVELAGWDQRVRALYDYWISIHPREQEQSVLPGRQHFDPLDVPSLLRHIWLVDVSGNPTRFKFRLFGTTHVEAMRGDFTGQWIDEVFGDFKTSAVYGDYLLVADKGLPSYRKGPAGYHVPDYNTIERIMLPLSKNGQDVDMILALTVYL</sequence>
<gene>
    <name evidence="1" type="ORF">O4H49_07790</name>
</gene>
<protein>
    <submittedName>
        <fullName evidence="1">PAS domain-containing protein</fullName>
    </submittedName>
</protein>
<reference evidence="1" key="1">
    <citation type="submission" date="2022-12" db="EMBL/GenBank/DDBJ databases">
        <title>Bacterial isolates from different developmental stages of Nematostella vectensis.</title>
        <authorList>
            <person name="Fraune S."/>
        </authorList>
    </citation>
    <scope>NUCLEOTIDE SEQUENCE</scope>
    <source>
        <strain evidence="1">G21630-S1</strain>
    </source>
</reference>
<evidence type="ECO:0000313" key="1">
    <source>
        <dbReference type="EMBL" id="MCZ4280676.1"/>
    </source>
</evidence>
<dbReference type="EMBL" id="JAPWGY010000002">
    <property type="protein sequence ID" value="MCZ4280676.1"/>
    <property type="molecule type" value="Genomic_DNA"/>
</dbReference>
<evidence type="ECO:0000313" key="2">
    <source>
        <dbReference type="Proteomes" id="UP001069802"/>
    </source>
</evidence>
<proteinExistence type="predicted"/>
<keyword evidence="2" id="KW-1185">Reference proteome</keyword>
<organism evidence="1 2">
    <name type="scientific">Kiloniella laminariae</name>
    <dbReference type="NCBI Taxonomy" id="454162"/>
    <lineage>
        <taxon>Bacteria</taxon>
        <taxon>Pseudomonadati</taxon>
        <taxon>Pseudomonadota</taxon>
        <taxon>Alphaproteobacteria</taxon>
        <taxon>Rhodospirillales</taxon>
        <taxon>Kiloniellaceae</taxon>
        <taxon>Kiloniella</taxon>
    </lineage>
</organism>
<accession>A0ABT4LHU9</accession>
<dbReference type="Pfam" id="PF07310">
    <property type="entry name" value="PAS_5"/>
    <property type="match status" value="1"/>
</dbReference>
<dbReference type="RefSeq" id="WP_269422860.1">
    <property type="nucleotide sequence ID" value="NZ_JAPWGY010000002.1"/>
</dbReference>
<comment type="caution">
    <text evidence="1">The sequence shown here is derived from an EMBL/GenBank/DDBJ whole genome shotgun (WGS) entry which is preliminary data.</text>
</comment>